<comment type="caution">
    <text evidence="2">The sequence shown here is derived from an EMBL/GenBank/DDBJ whole genome shotgun (WGS) entry which is preliminary data.</text>
</comment>
<evidence type="ECO:0008006" key="4">
    <source>
        <dbReference type="Google" id="ProtNLM"/>
    </source>
</evidence>
<sequence>MDGGNVLILGAPDSRALENTQHPSRPYPVPLYLGSPEAPGRPAGKRVQSRTTSGEHEQHSSEGPSGTGRVQSGPNAQKRFRARQKERMSCLEREFAEKKAEYEHLAAENVQLLARTNILEK</sequence>
<gene>
    <name evidence="2" type="ORF">TSOC_007694</name>
</gene>
<keyword evidence="3" id="KW-1185">Reference proteome</keyword>
<feature type="compositionally biased region" description="Polar residues" evidence="1">
    <location>
        <begin position="61"/>
        <end position="75"/>
    </location>
</feature>
<evidence type="ECO:0000313" key="2">
    <source>
        <dbReference type="EMBL" id="PNH05995.1"/>
    </source>
</evidence>
<proteinExistence type="predicted"/>
<evidence type="ECO:0000256" key="1">
    <source>
        <dbReference type="SAM" id="MobiDB-lite"/>
    </source>
</evidence>
<name>A0A2J8A0G9_9CHLO</name>
<dbReference type="Proteomes" id="UP000236333">
    <property type="component" value="Unassembled WGS sequence"/>
</dbReference>
<dbReference type="InterPro" id="IPR046347">
    <property type="entry name" value="bZIP_sf"/>
</dbReference>
<dbReference type="SUPFAM" id="SSF57959">
    <property type="entry name" value="Leucine zipper domain"/>
    <property type="match status" value="1"/>
</dbReference>
<dbReference type="AlphaFoldDB" id="A0A2J8A0G9"/>
<organism evidence="2 3">
    <name type="scientific">Tetrabaena socialis</name>
    <dbReference type="NCBI Taxonomy" id="47790"/>
    <lineage>
        <taxon>Eukaryota</taxon>
        <taxon>Viridiplantae</taxon>
        <taxon>Chlorophyta</taxon>
        <taxon>core chlorophytes</taxon>
        <taxon>Chlorophyceae</taxon>
        <taxon>CS clade</taxon>
        <taxon>Chlamydomonadales</taxon>
        <taxon>Tetrabaenaceae</taxon>
        <taxon>Tetrabaena</taxon>
    </lineage>
</organism>
<accession>A0A2J8A0G9</accession>
<reference evidence="2 3" key="1">
    <citation type="journal article" date="2017" name="Mol. Biol. Evol.">
        <title>The 4-celled Tetrabaena socialis nuclear genome reveals the essential components for genetic control of cell number at the origin of multicellularity in the volvocine lineage.</title>
        <authorList>
            <person name="Featherston J."/>
            <person name="Arakaki Y."/>
            <person name="Hanschen E.R."/>
            <person name="Ferris P.J."/>
            <person name="Michod R.E."/>
            <person name="Olson B.J.S.C."/>
            <person name="Nozaki H."/>
            <person name="Durand P.M."/>
        </authorList>
    </citation>
    <scope>NUCLEOTIDE SEQUENCE [LARGE SCALE GENOMIC DNA]</scope>
    <source>
        <strain evidence="2 3">NIES-571</strain>
    </source>
</reference>
<dbReference type="GO" id="GO:0003700">
    <property type="term" value="F:DNA-binding transcription factor activity"/>
    <property type="evidence" value="ECO:0007669"/>
    <property type="project" value="InterPro"/>
</dbReference>
<feature type="region of interest" description="Disordered" evidence="1">
    <location>
        <begin position="1"/>
        <end position="87"/>
    </location>
</feature>
<dbReference type="Gene3D" id="1.20.5.170">
    <property type="match status" value="1"/>
</dbReference>
<dbReference type="CDD" id="cd14686">
    <property type="entry name" value="bZIP"/>
    <property type="match status" value="1"/>
</dbReference>
<dbReference type="OrthoDB" id="548708at2759"/>
<dbReference type="EMBL" id="PGGS01000266">
    <property type="protein sequence ID" value="PNH05995.1"/>
    <property type="molecule type" value="Genomic_DNA"/>
</dbReference>
<protein>
    <recommendedName>
        <fullName evidence="4">BZIP domain-containing protein</fullName>
    </recommendedName>
</protein>
<feature type="non-terminal residue" evidence="2">
    <location>
        <position position="121"/>
    </location>
</feature>
<evidence type="ECO:0000313" key="3">
    <source>
        <dbReference type="Proteomes" id="UP000236333"/>
    </source>
</evidence>